<dbReference type="AlphaFoldDB" id="A0A2K1J1N1"/>
<dbReference type="GO" id="GO:0005737">
    <property type="term" value="C:cytoplasm"/>
    <property type="evidence" value="ECO:0000318"/>
    <property type="project" value="GO_Central"/>
</dbReference>
<dbReference type="EnsemblPlants" id="Pp3c18_19540V3.2">
    <property type="protein sequence ID" value="Pp3c18_19540V3.2"/>
    <property type="gene ID" value="Pp3c18_19540"/>
</dbReference>
<evidence type="ECO:0000313" key="10">
    <source>
        <dbReference type="Proteomes" id="UP000006727"/>
    </source>
</evidence>
<evidence type="ECO:0000256" key="2">
    <source>
        <dbReference type="ARBA" id="ARBA00022692"/>
    </source>
</evidence>
<proteinExistence type="predicted"/>
<dbReference type="Gramene" id="Pp3c18_19540V3.2">
    <property type="protein sequence ID" value="Pp3c18_19540V3.2"/>
    <property type="gene ID" value="Pp3c18_19540"/>
</dbReference>
<dbReference type="InterPro" id="IPR008979">
    <property type="entry name" value="Galactose-bd-like_sf"/>
</dbReference>
<reference evidence="9" key="3">
    <citation type="submission" date="2020-12" db="UniProtKB">
        <authorList>
            <consortium name="EnsemblPlants"/>
        </authorList>
    </citation>
    <scope>IDENTIFICATION</scope>
</reference>
<protein>
    <recommendedName>
        <fullName evidence="7">SUN domain-containing protein</fullName>
    </recommendedName>
</protein>
<dbReference type="GO" id="GO:0016020">
    <property type="term" value="C:membrane"/>
    <property type="evidence" value="ECO:0000318"/>
    <property type="project" value="GO_Central"/>
</dbReference>
<dbReference type="PANTHER" id="PTHR12953:SF0">
    <property type="entry name" value="SUN DOMAIN-CONTAINING OSSIFICATION FACTOR"/>
    <property type="match status" value="1"/>
</dbReference>
<feature type="compositionally biased region" description="Basic residues" evidence="5">
    <location>
        <begin position="1"/>
        <end position="18"/>
    </location>
</feature>
<feature type="compositionally biased region" description="Basic and acidic residues" evidence="5">
    <location>
        <begin position="662"/>
        <end position="671"/>
    </location>
</feature>
<dbReference type="Gene3D" id="2.60.120.260">
    <property type="entry name" value="Galactose-binding domain-like"/>
    <property type="match status" value="1"/>
</dbReference>
<dbReference type="OrthoDB" id="266334at2759"/>
<dbReference type="RefSeq" id="XP_024402166.1">
    <property type="nucleotide sequence ID" value="XM_024546398.2"/>
</dbReference>
<dbReference type="EMBL" id="ABEU02000018">
    <property type="protein sequence ID" value="PNR35434.1"/>
    <property type="molecule type" value="Genomic_DNA"/>
</dbReference>
<evidence type="ECO:0000313" key="8">
    <source>
        <dbReference type="EMBL" id="PNR35434.1"/>
    </source>
</evidence>
<feature type="transmembrane region" description="Helical" evidence="6">
    <location>
        <begin position="814"/>
        <end position="833"/>
    </location>
</feature>
<keyword evidence="10" id="KW-1185">Reference proteome</keyword>
<dbReference type="GO" id="GO:0012505">
    <property type="term" value="C:endomembrane system"/>
    <property type="evidence" value="ECO:0007669"/>
    <property type="project" value="UniProtKB-SubCell"/>
</dbReference>
<dbReference type="PANTHER" id="PTHR12953">
    <property type="entry name" value="MEMBRANE PROTEIN CH1 RELATED"/>
    <property type="match status" value="1"/>
</dbReference>
<evidence type="ECO:0000259" key="7">
    <source>
        <dbReference type="PROSITE" id="PS51469"/>
    </source>
</evidence>
<dbReference type="PROSITE" id="PS51469">
    <property type="entry name" value="SUN"/>
    <property type="match status" value="1"/>
</dbReference>
<name>A0A2K1J1N1_PHYPA</name>
<gene>
    <name evidence="9" type="primary">LOC112295171</name>
    <name evidence="8" type="ORF">PHYPA_023334</name>
</gene>
<feature type="compositionally biased region" description="Low complexity" evidence="5">
    <location>
        <begin position="620"/>
        <end position="634"/>
    </location>
</feature>
<reference evidence="8 10" key="1">
    <citation type="journal article" date="2008" name="Science">
        <title>The Physcomitrella genome reveals evolutionary insights into the conquest of land by plants.</title>
        <authorList>
            <person name="Rensing S."/>
            <person name="Lang D."/>
            <person name="Zimmer A."/>
            <person name="Terry A."/>
            <person name="Salamov A."/>
            <person name="Shapiro H."/>
            <person name="Nishiyama T."/>
            <person name="Perroud P.-F."/>
            <person name="Lindquist E."/>
            <person name="Kamisugi Y."/>
            <person name="Tanahashi T."/>
            <person name="Sakakibara K."/>
            <person name="Fujita T."/>
            <person name="Oishi K."/>
            <person name="Shin-I T."/>
            <person name="Kuroki Y."/>
            <person name="Toyoda A."/>
            <person name="Suzuki Y."/>
            <person name="Hashimoto A."/>
            <person name="Yamaguchi K."/>
            <person name="Sugano A."/>
            <person name="Kohara Y."/>
            <person name="Fujiyama A."/>
            <person name="Anterola A."/>
            <person name="Aoki S."/>
            <person name="Ashton N."/>
            <person name="Barbazuk W.B."/>
            <person name="Barker E."/>
            <person name="Bennetzen J."/>
            <person name="Bezanilla M."/>
            <person name="Blankenship R."/>
            <person name="Cho S.H."/>
            <person name="Dutcher S."/>
            <person name="Estelle M."/>
            <person name="Fawcett J.A."/>
            <person name="Gundlach H."/>
            <person name="Hanada K."/>
            <person name="Heyl A."/>
            <person name="Hicks K.A."/>
            <person name="Hugh J."/>
            <person name="Lohr M."/>
            <person name="Mayer K."/>
            <person name="Melkozernov A."/>
            <person name="Murata T."/>
            <person name="Nelson D."/>
            <person name="Pils B."/>
            <person name="Prigge M."/>
            <person name="Reiss B."/>
            <person name="Renner T."/>
            <person name="Rombauts S."/>
            <person name="Rushton P."/>
            <person name="Sanderfoot A."/>
            <person name="Schween G."/>
            <person name="Shiu S.-H."/>
            <person name="Stueber K."/>
            <person name="Theodoulou F.L."/>
            <person name="Tu H."/>
            <person name="Van de Peer Y."/>
            <person name="Verrier P.J."/>
            <person name="Waters E."/>
            <person name="Wood A."/>
            <person name="Yang L."/>
            <person name="Cove D."/>
            <person name="Cuming A."/>
            <person name="Hasebe M."/>
            <person name="Lucas S."/>
            <person name="Mishler D.B."/>
            <person name="Reski R."/>
            <person name="Grigoriev I."/>
            <person name="Quatrano R.S."/>
            <person name="Boore J.L."/>
        </authorList>
    </citation>
    <scope>NUCLEOTIDE SEQUENCE [LARGE SCALE GENOMIC DNA]</scope>
    <source>
        <strain evidence="9 10">cv. Gransden 2004</strain>
    </source>
</reference>
<dbReference type="FunFam" id="2.60.120.260:FF:000180">
    <property type="entry name" value="SUN domain-containing protein 5"/>
    <property type="match status" value="1"/>
</dbReference>
<feature type="transmembrane region" description="Helical" evidence="6">
    <location>
        <begin position="49"/>
        <end position="71"/>
    </location>
</feature>
<reference evidence="8 10" key="2">
    <citation type="journal article" date="2018" name="Plant J.">
        <title>The Physcomitrella patens chromosome-scale assembly reveals moss genome structure and evolution.</title>
        <authorList>
            <person name="Lang D."/>
            <person name="Ullrich K.K."/>
            <person name="Murat F."/>
            <person name="Fuchs J."/>
            <person name="Jenkins J."/>
            <person name="Haas F.B."/>
            <person name="Piednoel M."/>
            <person name="Gundlach H."/>
            <person name="Van Bel M."/>
            <person name="Meyberg R."/>
            <person name="Vives C."/>
            <person name="Morata J."/>
            <person name="Symeonidi A."/>
            <person name="Hiss M."/>
            <person name="Muchero W."/>
            <person name="Kamisugi Y."/>
            <person name="Saleh O."/>
            <person name="Blanc G."/>
            <person name="Decker E.L."/>
            <person name="van Gessel N."/>
            <person name="Grimwood J."/>
            <person name="Hayes R.D."/>
            <person name="Graham S.W."/>
            <person name="Gunter L.E."/>
            <person name="McDaniel S.F."/>
            <person name="Hoernstein S.N.W."/>
            <person name="Larsson A."/>
            <person name="Li F.W."/>
            <person name="Perroud P.F."/>
            <person name="Phillips J."/>
            <person name="Ranjan P."/>
            <person name="Rokshar D.S."/>
            <person name="Rothfels C.J."/>
            <person name="Schneider L."/>
            <person name="Shu S."/>
            <person name="Stevenson D.W."/>
            <person name="Thummler F."/>
            <person name="Tillich M."/>
            <person name="Villarreal Aguilar J.C."/>
            <person name="Widiez T."/>
            <person name="Wong G.K."/>
            <person name="Wymore A."/>
            <person name="Zhang Y."/>
            <person name="Zimmer A.D."/>
            <person name="Quatrano R.S."/>
            <person name="Mayer K.F.X."/>
            <person name="Goodstein D."/>
            <person name="Casacuberta J.M."/>
            <person name="Vandepoele K."/>
            <person name="Reski R."/>
            <person name="Cuming A.C."/>
            <person name="Tuskan G.A."/>
            <person name="Maumus F."/>
            <person name="Salse J."/>
            <person name="Schmutz J."/>
            <person name="Rensing S.A."/>
        </authorList>
    </citation>
    <scope>NUCLEOTIDE SEQUENCE [LARGE SCALE GENOMIC DNA]</scope>
    <source>
        <strain evidence="9 10">cv. Gransden 2004</strain>
    </source>
</reference>
<evidence type="ECO:0000256" key="1">
    <source>
        <dbReference type="ARBA" id="ARBA00004308"/>
    </source>
</evidence>
<dbReference type="InterPro" id="IPR012919">
    <property type="entry name" value="SUN_dom"/>
</dbReference>
<accession>A0A2K1J1N1</accession>
<dbReference type="STRING" id="3218.A0A2K1J1N1"/>
<evidence type="ECO:0000256" key="4">
    <source>
        <dbReference type="ARBA" id="ARBA00023136"/>
    </source>
</evidence>
<dbReference type="GeneID" id="112295171"/>
<dbReference type="SUPFAM" id="SSF49785">
    <property type="entry name" value="Galactose-binding domain-like"/>
    <property type="match status" value="1"/>
</dbReference>
<dbReference type="Gramene" id="Pp3c18_19540V3.1">
    <property type="protein sequence ID" value="Pp3c18_19540V3.1"/>
    <property type="gene ID" value="Pp3c18_19540"/>
</dbReference>
<evidence type="ECO:0000313" key="9">
    <source>
        <dbReference type="EnsemblPlants" id="Pp3c18_19540V3.1"/>
    </source>
</evidence>
<feature type="region of interest" description="Disordered" evidence="5">
    <location>
        <begin position="1"/>
        <end position="23"/>
    </location>
</feature>
<dbReference type="PaxDb" id="3218-PP1S33_275V6.1"/>
<dbReference type="Proteomes" id="UP000006727">
    <property type="component" value="Chromosome 18"/>
</dbReference>
<organism evidence="8">
    <name type="scientific">Physcomitrium patens</name>
    <name type="common">Spreading-leaved earth moss</name>
    <name type="synonym">Physcomitrella patens</name>
    <dbReference type="NCBI Taxonomy" id="3218"/>
    <lineage>
        <taxon>Eukaryota</taxon>
        <taxon>Viridiplantae</taxon>
        <taxon>Streptophyta</taxon>
        <taxon>Embryophyta</taxon>
        <taxon>Bryophyta</taxon>
        <taxon>Bryophytina</taxon>
        <taxon>Bryopsida</taxon>
        <taxon>Funariidae</taxon>
        <taxon>Funariales</taxon>
        <taxon>Funariaceae</taxon>
        <taxon>Physcomitrium</taxon>
    </lineage>
</organism>
<keyword evidence="2 6" id="KW-0812">Transmembrane</keyword>
<evidence type="ECO:0000256" key="5">
    <source>
        <dbReference type="SAM" id="MobiDB-lite"/>
    </source>
</evidence>
<dbReference type="InterPro" id="IPR045120">
    <property type="entry name" value="Suco/Slp1-like"/>
</dbReference>
<feature type="region of interest" description="Disordered" evidence="5">
    <location>
        <begin position="352"/>
        <end position="373"/>
    </location>
</feature>
<feature type="domain" description="SUN" evidence="7">
    <location>
        <begin position="439"/>
        <end position="593"/>
    </location>
</feature>
<dbReference type="EnsemblPlants" id="Pp3c18_19540V3.1">
    <property type="protein sequence ID" value="Pp3c18_19540V3.1"/>
    <property type="gene ID" value="Pp3c18_19540"/>
</dbReference>
<evidence type="ECO:0000256" key="3">
    <source>
        <dbReference type="ARBA" id="ARBA00022989"/>
    </source>
</evidence>
<dbReference type="Pfam" id="PF07738">
    <property type="entry name" value="Sad1_UNC"/>
    <property type="match status" value="1"/>
</dbReference>
<keyword evidence="4 6" id="KW-0472">Membrane</keyword>
<evidence type="ECO:0000256" key="6">
    <source>
        <dbReference type="SAM" id="Phobius"/>
    </source>
</evidence>
<sequence>MLKKVAKSKHLKATRKKSERIERCKGDQLSQKELLQPEHGRRRYGSYGISWFAVARIPAALLVFVPLVLLFPSIEKLPNLEGFFHSTILAARNRAAPSSLSKTRESHSKKSYASHLSRQWCYLNDTEHLDAGACSVVNGSMAFANGDTQSLGTKIIHTIEGKSLYEELSASKKHMSFFASASSVAEDGHDFFPVESAAFIADEEAPSRRNGATSLPWSSGLRQPLKFCLVGVAGVDCLRHSSESDASTVQLLEHGSPNGTISWLSELPFLDQMCCSRERLSTSGDSEAIVIDKPCLICQRDSLTDSVSCEPLCQMPTINHLTQSATRVCLCGPSFVEAFSADVSKFRLSGNPFNTTPSGEAETTETPSLGQPSEVPIVPLEIVTQSSADQAVKEELLKSDTSVEVQQELSRPLRVTQVKSLDEYKKTVLEKRRTVNGSGSIHYPQNQNPDGRFNYAAVSHGAKVVASNKDAKGASNLLVPDKDKYLRNPCSAEDKYIVVELAEETFVDTVLIGNLEYHSSNVKNFELLGSPEVYPTEKWISLGNFEAENVRHIQNFTLPEPKWVRTLKLHLLTHYGSEFYCTLTVLQIHGVDAIEHLLEDWIVGDDVDLGKGGRRVLPNGTTGSSSSGASAGEGVSDKGVTKSFKPNDTGDDMDPSDLLMDPLEKPMKDECESNVNPEVRRKEEPAKGVSGGPQEGWLHLSGRPSGESVLKILMQKVKQLELNHSLLDSYLGDLFEKYKGMFADIDNDLAAVAAQIRNETVIASSLVAHLHKIEMKRELENEALDAELSAKFDALQNDMDSMRIRVKEMENREALAITIALICLVLSPILYFIQHGPYLRL</sequence>
<comment type="subcellular location">
    <subcellularLocation>
        <location evidence="1">Endomembrane system</location>
    </subcellularLocation>
</comment>
<feature type="region of interest" description="Disordered" evidence="5">
    <location>
        <begin position="614"/>
        <end position="701"/>
    </location>
</feature>
<keyword evidence="3 6" id="KW-1133">Transmembrane helix</keyword>